<evidence type="ECO:0000256" key="7">
    <source>
        <dbReference type="SAM" id="SignalP"/>
    </source>
</evidence>
<keyword evidence="7" id="KW-0732">Signal</keyword>
<keyword evidence="9" id="KW-1185">Reference proteome</keyword>
<protein>
    <submittedName>
        <fullName evidence="8">Uncharacterized protein</fullName>
    </submittedName>
</protein>
<comment type="caution">
    <text evidence="8">The sequence shown here is derived from an EMBL/GenBank/DDBJ whole genome shotgun (WGS) entry which is preliminary data.</text>
</comment>
<sequence length="418" mass="45624">MKQRRRPRSRLFGGFVVLLAASVFTGSAAYADVLPNNPIIPDKSSDPNAWLCYDYNTGQNGICLYTSRDDSPSGWNYNGDNPYPMTKTRLYYLPLGANPGTQSNWQAKGSTVDSVPGVVFQESQYSWVPANAKHLWAPTAFYNSLGKYFLLVPDVSGSNVHTSSRIGVSDSTSPFGPFTYRRRLNLDSGPNSGYASDPSMSYGPLFPWLTYANGDFNNCGKISIAQLSFEMDSVHSGWPKHFAINPATPGPFTLNGVPTGGGGNANLRGCNNNSDYYFEGPELFQRYVSNVGLKYYLMFAVKPASTPPQCTTAMGEPGTANEAIAYAMADDIEGPYTYKGIIMCGSSTEWTNQASIVQAWGPNSSNNLFFYHDGASGGPHTRKVHAECFRFNADGTIPKLTRTSSTSSSRWVGNCWDD</sequence>
<evidence type="ECO:0000313" key="8">
    <source>
        <dbReference type="EMBL" id="GIH28716.1"/>
    </source>
</evidence>
<dbReference type="RefSeq" id="WP_204045333.1">
    <property type="nucleotide sequence ID" value="NZ_BOOA01000092.1"/>
</dbReference>
<comment type="similarity">
    <text evidence="1 6">Belongs to the glycosyl hydrolase 43 family.</text>
</comment>
<evidence type="ECO:0000256" key="1">
    <source>
        <dbReference type="ARBA" id="ARBA00009865"/>
    </source>
</evidence>
<evidence type="ECO:0000256" key="5">
    <source>
        <dbReference type="ARBA" id="ARBA00023295"/>
    </source>
</evidence>
<dbReference type="Proteomes" id="UP000640052">
    <property type="component" value="Unassembled WGS sequence"/>
</dbReference>
<name>A0A919QJ02_9ACTN</name>
<evidence type="ECO:0000256" key="3">
    <source>
        <dbReference type="ARBA" id="ARBA00022801"/>
    </source>
</evidence>
<dbReference type="InterPro" id="IPR006710">
    <property type="entry name" value="Glyco_hydro_43"/>
</dbReference>
<accession>A0A919QJ02</accession>
<reference evidence="8" key="1">
    <citation type="submission" date="2021-01" db="EMBL/GenBank/DDBJ databases">
        <title>Whole genome shotgun sequence of Acrocarpospora phusangensis NBRC 108782.</title>
        <authorList>
            <person name="Komaki H."/>
            <person name="Tamura T."/>
        </authorList>
    </citation>
    <scope>NUCLEOTIDE SEQUENCE</scope>
    <source>
        <strain evidence="8">NBRC 108782</strain>
    </source>
</reference>
<dbReference type="Gene3D" id="2.115.10.20">
    <property type="entry name" value="Glycosyl hydrolase domain, family 43"/>
    <property type="match status" value="1"/>
</dbReference>
<evidence type="ECO:0000256" key="6">
    <source>
        <dbReference type="RuleBase" id="RU361187"/>
    </source>
</evidence>
<keyword evidence="2" id="KW-0858">Xylan degradation</keyword>
<keyword evidence="5 6" id="KW-0326">Glycosidase</keyword>
<dbReference type="Pfam" id="PF04616">
    <property type="entry name" value="Glyco_hydro_43"/>
    <property type="match status" value="1"/>
</dbReference>
<dbReference type="InterPro" id="IPR023296">
    <property type="entry name" value="Glyco_hydro_beta-prop_sf"/>
</dbReference>
<dbReference type="GO" id="GO:0004553">
    <property type="term" value="F:hydrolase activity, hydrolyzing O-glycosyl compounds"/>
    <property type="evidence" value="ECO:0007669"/>
    <property type="project" value="InterPro"/>
</dbReference>
<proteinExistence type="inferred from homology"/>
<keyword evidence="3 6" id="KW-0378">Hydrolase</keyword>
<dbReference type="InterPro" id="IPR052176">
    <property type="entry name" value="Glycosyl_Hydrlase_43_Enz"/>
</dbReference>
<dbReference type="GO" id="GO:0045493">
    <property type="term" value="P:xylan catabolic process"/>
    <property type="evidence" value="ECO:0007669"/>
    <property type="project" value="UniProtKB-KW"/>
</dbReference>
<dbReference type="EMBL" id="BOOA01000092">
    <property type="protein sequence ID" value="GIH28716.1"/>
    <property type="molecule type" value="Genomic_DNA"/>
</dbReference>
<dbReference type="PANTHER" id="PTHR43772">
    <property type="entry name" value="ENDO-1,4-BETA-XYLANASE"/>
    <property type="match status" value="1"/>
</dbReference>
<gene>
    <name evidence="8" type="ORF">Aph01nite_70260</name>
</gene>
<keyword evidence="2" id="KW-0624">Polysaccharide degradation</keyword>
<organism evidence="8 9">
    <name type="scientific">Acrocarpospora phusangensis</name>
    <dbReference type="NCBI Taxonomy" id="1070424"/>
    <lineage>
        <taxon>Bacteria</taxon>
        <taxon>Bacillati</taxon>
        <taxon>Actinomycetota</taxon>
        <taxon>Actinomycetes</taxon>
        <taxon>Streptosporangiales</taxon>
        <taxon>Streptosporangiaceae</taxon>
        <taxon>Acrocarpospora</taxon>
    </lineage>
</organism>
<feature type="signal peptide" evidence="7">
    <location>
        <begin position="1"/>
        <end position="31"/>
    </location>
</feature>
<dbReference type="PANTHER" id="PTHR43772:SF2">
    <property type="entry name" value="PUTATIVE (AFU_ORTHOLOGUE AFUA_2G04480)-RELATED"/>
    <property type="match status" value="1"/>
</dbReference>
<keyword evidence="4" id="KW-0119">Carbohydrate metabolism</keyword>
<evidence type="ECO:0000313" key="9">
    <source>
        <dbReference type="Proteomes" id="UP000640052"/>
    </source>
</evidence>
<dbReference type="SUPFAM" id="SSF75005">
    <property type="entry name" value="Arabinanase/levansucrase/invertase"/>
    <property type="match status" value="1"/>
</dbReference>
<feature type="chain" id="PRO_5037203343" evidence="7">
    <location>
        <begin position="32"/>
        <end position="418"/>
    </location>
</feature>
<dbReference type="AlphaFoldDB" id="A0A919QJ02"/>
<evidence type="ECO:0000256" key="4">
    <source>
        <dbReference type="ARBA" id="ARBA00023277"/>
    </source>
</evidence>
<evidence type="ECO:0000256" key="2">
    <source>
        <dbReference type="ARBA" id="ARBA00022651"/>
    </source>
</evidence>